<evidence type="ECO:0000259" key="3">
    <source>
        <dbReference type="Pfam" id="PF05448"/>
    </source>
</evidence>
<dbReference type="eggNOG" id="COG3458">
    <property type="taxonomic scope" value="Bacteria"/>
</dbReference>
<name>A0A098QUD4_9SPIO</name>
<feature type="active site" description="Charge relay system" evidence="1">
    <location>
        <position position="282"/>
    </location>
</feature>
<proteinExistence type="predicted"/>
<reference evidence="4 5" key="1">
    <citation type="submission" date="2014-05" db="EMBL/GenBank/DDBJ databases">
        <title>De novo Genome Sequence of Spirocheata sp.</title>
        <authorList>
            <person name="Shivani Y."/>
            <person name="Subhash Y."/>
            <person name="Tushar L."/>
            <person name="Sasikala C."/>
            <person name="Ramana C.V."/>
        </authorList>
    </citation>
    <scope>NUCLEOTIDE SEQUENCE [LARGE SCALE GENOMIC DNA]</scope>
    <source>
        <strain evidence="4 5">JC230</strain>
    </source>
</reference>
<dbReference type="Pfam" id="PF05448">
    <property type="entry name" value="AXE1"/>
    <property type="match status" value="1"/>
</dbReference>
<protein>
    <submittedName>
        <fullName evidence="4">Acetyl xylan esterase</fullName>
    </submittedName>
</protein>
<evidence type="ECO:0000313" key="5">
    <source>
        <dbReference type="Proteomes" id="UP000029692"/>
    </source>
</evidence>
<keyword evidence="5" id="KW-1185">Reference proteome</keyword>
<dbReference type="InterPro" id="IPR039069">
    <property type="entry name" value="CE7"/>
</dbReference>
<dbReference type="OrthoDB" id="9770528at2"/>
<dbReference type="STRING" id="1480694.DC28_12075"/>
<dbReference type="GO" id="GO:0005976">
    <property type="term" value="P:polysaccharide metabolic process"/>
    <property type="evidence" value="ECO:0007669"/>
    <property type="project" value="TreeGrafter"/>
</dbReference>
<sequence>MAYFDLPLDELRVYKPSIPKPGNFDSFWKNTIAESRSLARDPQFEPQEWGFPLLDVYDVSFSGFAGQSIKAWYIRPKNRENLPVVVSYVGYGGGRSLPVDHLRYPAAGYGVFVMDTRGQGSVWSQGDTPDLDGGSGSPQIPGFMTRGILNPADYYYRRVFTDALLALEAAARAPGADSRRLVVGGGSQGGGIAIAAAGLAALCGLPRDVDQPRGAMPDVPFLCNFQRAVGLVDTDPYGEIRRFCVTHRNRIDQAFETLSYFDGLHFAAQAAVPALFSVGLMDTICPPSTVFAAFNTWAGSKQMVEYPYNDHEGGGSHHFSAQLQFLSSVVG</sequence>
<dbReference type="EMBL" id="JNUP01000067">
    <property type="protein sequence ID" value="KGE71196.1"/>
    <property type="molecule type" value="Genomic_DNA"/>
</dbReference>
<dbReference type="InterPro" id="IPR029058">
    <property type="entry name" value="AB_hydrolase_fold"/>
</dbReference>
<feature type="binding site" evidence="2">
    <location>
        <position position="91"/>
    </location>
    <ligand>
        <name>substrate</name>
    </ligand>
</feature>
<dbReference type="PANTHER" id="PTHR40111:SF1">
    <property type="entry name" value="CEPHALOSPORIN-C DEACETYLASE"/>
    <property type="match status" value="1"/>
</dbReference>
<dbReference type="Gene3D" id="3.40.50.1820">
    <property type="entry name" value="alpha/beta hydrolase"/>
    <property type="match status" value="1"/>
</dbReference>
<dbReference type="Proteomes" id="UP000029692">
    <property type="component" value="Unassembled WGS sequence"/>
</dbReference>
<dbReference type="InterPro" id="IPR008391">
    <property type="entry name" value="AXE1_dom"/>
</dbReference>
<comment type="caution">
    <text evidence="4">The sequence shown here is derived from an EMBL/GenBank/DDBJ whole genome shotgun (WGS) entry which is preliminary data.</text>
</comment>
<dbReference type="RefSeq" id="WP_037548866.1">
    <property type="nucleotide sequence ID" value="NZ_JNUP01000067.1"/>
</dbReference>
<gene>
    <name evidence="4" type="ORF">DC28_12075</name>
</gene>
<evidence type="ECO:0000313" key="4">
    <source>
        <dbReference type="EMBL" id="KGE71196.1"/>
    </source>
</evidence>
<evidence type="ECO:0000256" key="2">
    <source>
        <dbReference type="PIRSR" id="PIRSR639069-2"/>
    </source>
</evidence>
<feature type="active site" description="Nucleophile" evidence="1">
    <location>
        <position position="187"/>
    </location>
</feature>
<evidence type="ECO:0000256" key="1">
    <source>
        <dbReference type="PIRSR" id="PIRSR639069-1"/>
    </source>
</evidence>
<organism evidence="4 5">
    <name type="scientific">Spirochaeta lutea</name>
    <dbReference type="NCBI Taxonomy" id="1480694"/>
    <lineage>
        <taxon>Bacteria</taxon>
        <taxon>Pseudomonadati</taxon>
        <taxon>Spirochaetota</taxon>
        <taxon>Spirochaetia</taxon>
        <taxon>Spirochaetales</taxon>
        <taxon>Spirochaetaceae</taxon>
        <taxon>Spirochaeta</taxon>
    </lineage>
</organism>
<feature type="domain" description="Acetyl xylan esterase" evidence="3">
    <location>
        <begin position="1"/>
        <end position="327"/>
    </location>
</feature>
<accession>A0A098QUD4</accession>
<dbReference type="GO" id="GO:0052689">
    <property type="term" value="F:carboxylic ester hydrolase activity"/>
    <property type="evidence" value="ECO:0007669"/>
    <property type="project" value="TreeGrafter"/>
</dbReference>
<dbReference type="AlphaFoldDB" id="A0A098QUD4"/>
<dbReference type="SUPFAM" id="SSF53474">
    <property type="entry name" value="alpha/beta-Hydrolases"/>
    <property type="match status" value="1"/>
</dbReference>
<dbReference type="PANTHER" id="PTHR40111">
    <property type="entry name" value="CEPHALOSPORIN-C DEACETYLASE"/>
    <property type="match status" value="1"/>
</dbReference>
<feature type="active site" description="Charge relay system" evidence="1">
    <location>
        <position position="311"/>
    </location>
</feature>